<comment type="subcellular location">
    <subcellularLocation>
        <location evidence="2">Chromosome</location>
        <location evidence="2">Centromere</location>
    </subcellularLocation>
    <subcellularLocation>
        <location evidence="1">Nucleus</location>
    </subcellularLocation>
</comment>
<keyword evidence="7" id="KW-0539">Nucleus</keyword>
<reference evidence="12 13" key="1">
    <citation type="submission" date="2018-06" db="EMBL/GenBank/DDBJ databases">
        <title>Comparative genomics reveals the genomic features of Rhizophagus irregularis, R. cerebriforme, R. diaphanum and Gigaspora rosea, and their symbiotic lifestyle signature.</title>
        <authorList>
            <person name="Morin E."/>
            <person name="San Clemente H."/>
            <person name="Chen E.C.H."/>
            <person name="De La Providencia I."/>
            <person name="Hainaut M."/>
            <person name="Kuo A."/>
            <person name="Kohler A."/>
            <person name="Murat C."/>
            <person name="Tang N."/>
            <person name="Roy S."/>
            <person name="Loubradou J."/>
            <person name="Henrissat B."/>
            <person name="Grigoriev I.V."/>
            <person name="Corradi N."/>
            <person name="Roux C."/>
            <person name="Martin F.M."/>
        </authorList>
    </citation>
    <scope>NUCLEOTIDE SEQUENCE [LARGE SCALE GENOMIC DNA]</scope>
    <source>
        <strain evidence="12 13">DAOM 227022</strain>
    </source>
</reference>
<evidence type="ECO:0000256" key="1">
    <source>
        <dbReference type="ARBA" id="ARBA00004123"/>
    </source>
</evidence>
<keyword evidence="4" id="KW-0158">Chromosome</keyword>
<keyword evidence="10" id="KW-0175">Coiled coil</keyword>
<keyword evidence="13" id="KW-1185">Reference proteome</keyword>
<comment type="caution">
    <text evidence="12">The sequence shown here is derived from an EMBL/GenBank/DDBJ whole genome shotgun (WGS) entry which is preliminary data.</text>
</comment>
<keyword evidence="8" id="KW-0131">Cell cycle</keyword>
<evidence type="ECO:0000256" key="3">
    <source>
        <dbReference type="ARBA" id="ARBA00009914"/>
    </source>
</evidence>
<dbReference type="GO" id="GO:0000775">
    <property type="term" value="C:chromosome, centromeric region"/>
    <property type="evidence" value="ECO:0007669"/>
    <property type="project" value="UniProtKB-SubCell"/>
</dbReference>
<name>A0A397SZA2_9GLOM</name>
<dbReference type="GO" id="GO:0051233">
    <property type="term" value="C:spindle midzone"/>
    <property type="evidence" value="ECO:0007669"/>
    <property type="project" value="TreeGrafter"/>
</dbReference>
<organism evidence="12 13">
    <name type="scientific">Glomus cerebriforme</name>
    <dbReference type="NCBI Taxonomy" id="658196"/>
    <lineage>
        <taxon>Eukaryota</taxon>
        <taxon>Fungi</taxon>
        <taxon>Fungi incertae sedis</taxon>
        <taxon>Mucoromycota</taxon>
        <taxon>Glomeromycotina</taxon>
        <taxon>Glomeromycetes</taxon>
        <taxon>Glomerales</taxon>
        <taxon>Glomeraceae</taxon>
        <taxon>Glomus</taxon>
    </lineage>
</organism>
<comment type="similarity">
    <text evidence="3">Belongs to the borealin family.</text>
</comment>
<dbReference type="Pfam" id="PF10444">
    <property type="entry name" value="Nbl1_Borealin_N"/>
    <property type="match status" value="1"/>
</dbReference>
<feature type="coiled-coil region" evidence="10">
    <location>
        <begin position="12"/>
        <end position="61"/>
    </location>
</feature>
<dbReference type="GO" id="GO:0032133">
    <property type="term" value="C:chromosome passenger complex"/>
    <property type="evidence" value="ECO:0007669"/>
    <property type="project" value="TreeGrafter"/>
</dbReference>
<dbReference type="InterPro" id="IPR018851">
    <property type="entry name" value="Borealin_N"/>
</dbReference>
<evidence type="ECO:0000256" key="8">
    <source>
        <dbReference type="ARBA" id="ARBA00023306"/>
    </source>
</evidence>
<evidence type="ECO:0000256" key="2">
    <source>
        <dbReference type="ARBA" id="ARBA00004584"/>
    </source>
</evidence>
<evidence type="ECO:0000256" key="4">
    <source>
        <dbReference type="ARBA" id="ARBA00022454"/>
    </source>
</evidence>
<dbReference type="GO" id="GO:0051301">
    <property type="term" value="P:cell division"/>
    <property type="evidence" value="ECO:0007669"/>
    <property type="project" value="UniProtKB-KW"/>
</dbReference>
<evidence type="ECO:0000313" key="13">
    <source>
        <dbReference type="Proteomes" id="UP000265703"/>
    </source>
</evidence>
<dbReference type="AlphaFoldDB" id="A0A397SZA2"/>
<keyword evidence="6" id="KW-0498">Mitosis</keyword>
<dbReference type="GO" id="GO:0000070">
    <property type="term" value="P:mitotic sister chromatid segregation"/>
    <property type="evidence" value="ECO:0007669"/>
    <property type="project" value="TreeGrafter"/>
</dbReference>
<evidence type="ECO:0000256" key="5">
    <source>
        <dbReference type="ARBA" id="ARBA00022618"/>
    </source>
</evidence>
<evidence type="ECO:0000313" key="12">
    <source>
        <dbReference type="EMBL" id="RIA91263.1"/>
    </source>
</evidence>
<evidence type="ECO:0000256" key="10">
    <source>
        <dbReference type="SAM" id="Coils"/>
    </source>
</evidence>
<keyword evidence="9" id="KW-0137">Centromere</keyword>
<evidence type="ECO:0000256" key="9">
    <source>
        <dbReference type="ARBA" id="ARBA00023328"/>
    </source>
</evidence>
<proteinExistence type="inferred from homology"/>
<dbReference type="PANTHER" id="PTHR16040:SF7">
    <property type="entry name" value="AUSTRALIN, ISOFORM A-RELATED"/>
    <property type="match status" value="1"/>
</dbReference>
<dbReference type="Proteomes" id="UP000265703">
    <property type="component" value="Unassembled WGS sequence"/>
</dbReference>
<evidence type="ECO:0000256" key="7">
    <source>
        <dbReference type="ARBA" id="ARBA00023242"/>
    </source>
</evidence>
<dbReference type="PANTHER" id="PTHR16040">
    <property type="entry name" value="AUSTRALIN, ISOFORM A-RELATED"/>
    <property type="match status" value="1"/>
</dbReference>
<feature type="domain" description="Borealin N-terminal" evidence="11">
    <location>
        <begin position="21"/>
        <end position="76"/>
    </location>
</feature>
<dbReference type="EMBL" id="QKYT01000158">
    <property type="protein sequence ID" value="RIA91263.1"/>
    <property type="molecule type" value="Genomic_DNA"/>
</dbReference>
<protein>
    <recommendedName>
        <fullName evidence="11">Borealin N-terminal domain-containing protein</fullName>
    </recommendedName>
</protein>
<dbReference type="Gene3D" id="6.10.250.1900">
    <property type="match status" value="1"/>
</dbReference>
<keyword evidence="5" id="KW-0132">Cell division</keyword>
<accession>A0A397SZA2</accession>
<gene>
    <name evidence="12" type="ORF">C1645_737255</name>
</gene>
<evidence type="ECO:0000256" key="6">
    <source>
        <dbReference type="ARBA" id="ARBA00022776"/>
    </source>
</evidence>
<dbReference type="InterPro" id="IPR018867">
    <property type="entry name" value="Cell_div_borealin"/>
</dbReference>
<evidence type="ECO:0000259" key="11">
    <source>
        <dbReference type="Pfam" id="PF10444"/>
    </source>
</evidence>
<dbReference type="OrthoDB" id="2392550at2759"/>
<dbReference type="GO" id="GO:0005634">
    <property type="term" value="C:nucleus"/>
    <property type="evidence" value="ECO:0007669"/>
    <property type="project" value="UniProtKB-SubCell"/>
</dbReference>
<sequence length="283" mass="33045">MEELLDINESAFQNLRMTAEEKQFLLDKLEREMDARIQKLKQQAEELAKDLNARCEREINNLPKEIRQLPLDEFINLYHSDPAEYFEKQRTTYDVQITPVIKLNNKRTWASRYLNKKNDIDQVELNEQAMCEGLPKKRTNRDIIRPIAVNQELSADKNARSNSRAKFTRLYEAYKSHSGITRSRYPEPGERIVSLRGTPILNPFSTFKKSNDENKDNPFIVGNKGMVPLYTPSKSFVIPLEDGKFIESPSQIQDMTCEKKEEVRNKINLLQEKLNKFSSVLDK</sequence>